<dbReference type="GO" id="GO:0019888">
    <property type="term" value="F:protein phosphatase regulator activity"/>
    <property type="evidence" value="ECO:0007669"/>
    <property type="project" value="TreeGrafter"/>
</dbReference>
<dbReference type="PANTHER" id="PTHR12634:SF37">
    <property type="entry name" value="SIT4 PHOSPHATASE-ASSOCIATED FAMILY PROTEIN"/>
    <property type="match status" value="1"/>
</dbReference>
<gene>
    <name evidence="2" type="ORF">POM88_054350</name>
</gene>
<dbReference type="EMBL" id="JAUIZM010000037">
    <property type="protein sequence ID" value="KAK1351420.1"/>
    <property type="molecule type" value="Genomic_DNA"/>
</dbReference>
<name>A0AAD8LUW4_9APIA</name>
<dbReference type="InterPro" id="IPR007587">
    <property type="entry name" value="SAPS"/>
</dbReference>
<proteinExistence type="inferred from homology"/>
<dbReference type="Proteomes" id="UP001237642">
    <property type="component" value="Unassembled WGS sequence"/>
</dbReference>
<sequence>MGSNSDIQTLLQETSELSDWYSNVLLKHNTLENVYQWDCGRPTALQERTRDSDDDDYQDKDYDVATLANNLSQAFRYDIYNNNDNEEVSTMLQYMFSIVLTLLCICSTK</sequence>
<comment type="caution">
    <text evidence="2">The sequence shown here is derived from an EMBL/GenBank/DDBJ whole genome shotgun (WGS) entry which is preliminary data.</text>
</comment>
<accession>A0AAD8LUW4</accession>
<keyword evidence="3" id="KW-1185">Reference proteome</keyword>
<dbReference type="AlphaFoldDB" id="A0AAD8LUW4"/>
<dbReference type="GO" id="GO:0019903">
    <property type="term" value="F:protein phosphatase binding"/>
    <property type="evidence" value="ECO:0007669"/>
    <property type="project" value="InterPro"/>
</dbReference>
<reference evidence="2" key="1">
    <citation type="submission" date="2023-02" db="EMBL/GenBank/DDBJ databases">
        <title>Genome of toxic invasive species Heracleum sosnowskyi carries increased number of genes despite the absence of recent whole-genome duplications.</title>
        <authorList>
            <person name="Schelkunov M."/>
            <person name="Shtratnikova V."/>
            <person name="Makarenko M."/>
            <person name="Klepikova A."/>
            <person name="Omelchenko D."/>
            <person name="Novikova G."/>
            <person name="Obukhova E."/>
            <person name="Bogdanov V."/>
            <person name="Penin A."/>
            <person name="Logacheva M."/>
        </authorList>
    </citation>
    <scope>NUCLEOTIDE SEQUENCE</scope>
    <source>
        <strain evidence="2">Hsosn_3</strain>
        <tissue evidence="2">Leaf</tissue>
    </source>
</reference>
<evidence type="ECO:0000313" key="2">
    <source>
        <dbReference type="EMBL" id="KAK1351420.1"/>
    </source>
</evidence>
<evidence type="ECO:0000256" key="1">
    <source>
        <dbReference type="ARBA" id="ARBA00006180"/>
    </source>
</evidence>
<evidence type="ECO:0000313" key="3">
    <source>
        <dbReference type="Proteomes" id="UP001237642"/>
    </source>
</evidence>
<protein>
    <submittedName>
        <fullName evidence="2">Uncharacterized protein</fullName>
    </submittedName>
</protein>
<dbReference type="PANTHER" id="PTHR12634">
    <property type="entry name" value="SIT4 YEAST -ASSOCIATING PROTEIN-RELATED"/>
    <property type="match status" value="1"/>
</dbReference>
<reference evidence="2" key="2">
    <citation type="submission" date="2023-05" db="EMBL/GenBank/DDBJ databases">
        <authorList>
            <person name="Schelkunov M.I."/>
        </authorList>
    </citation>
    <scope>NUCLEOTIDE SEQUENCE</scope>
    <source>
        <strain evidence="2">Hsosn_3</strain>
        <tissue evidence="2">Leaf</tissue>
    </source>
</reference>
<comment type="similarity">
    <text evidence="1">Belongs to the SAPS family.</text>
</comment>
<organism evidence="2 3">
    <name type="scientific">Heracleum sosnowskyi</name>
    <dbReference type="NCBI Taxonomy" id="360622"/>
    <lineage>
        <taxon>Eukaryota</taxon>
        <taxon>Viridiplantae</taxon>
        <taxon>Streptophyta</taxon>
        <taxon>Embryophyta</taxon>
        <taxon>Tracheophyta</taxon>
        <taxon>Spermatophyta</taxon>
        <taxon>Magnoliopsida</taxon>
        <taxon>eudicotyledons</taxon>
        <taxon>Gunneridae</taxon>
        <taxon>Pentapetalae</taxon>
        <taxon>asterids</taxon>
        <taxon>campanulids</taxon>
        <taxon>Apiales</taxon>
        <taxon>Apiaceae</taxon>
        <taxon>Apioideae</taxon>
        <taxon>apioid superclade</taxon>
        <taxon>Tordylieae</taxon>
        <taxon>Tordyliinae</taxon>
        <taxon>Heracleum</taxon>
    </lineage>
</organism>